<dbReference type="STRING" id="596151.DesfrDRAFT_1422"/>
<evidence type="ECO:0000256" key="3">
    <source>
        <dbReference type="ARBA" id="ARBA00022692"/>
    </source>
</evidence>
<reference evidence="9 10" key="1">
    <citation type="submission" date="2010-08" db="EMBL/GenBank/DDBJ databases">
        <title>The draft genome of Desulfovibrio fructosovorans JJ.</title>
        <authorList>
            <consortium name="US DOE Joint Genome Institute (JGI-PGF)"/>
            <person name="Lucas S."/>
            <person name="Copeland A."/>
            <person name="Lapidus A."/>
            <person name="Cheng J.-F."/>
            <person name="Bruce D."/>
            <person name="Goodwin L."/>
            <person name="Pitluck S."/>
            <person name="Land M.L."/>
            <person name="Hauser L."/>
            <person name="Chang Y.-J."/>
            <person name="Jeffries C."/>
            <person name="Wall J.D."/>
            <person name="Stahl D.A."/>
            <person name="Arkin A.P."/>
            <person name="Dehal P."/>
            <person name="Stolyar S.M."/>
            <person name="Hazen T.C."/>
            <person name="Woyke T.J."/>
        </authorList>
    </citation>
    <scope>NUCLEOTIDE SEQUENCE [LARGE SCALE GENOMIC DNA]</scope>
    <source>
        <strain evidence="9 10">JJ</strain>
    </source>
</reference>
<evidence type="ECO:0000256" key="1">
    <source>
        <dbReference type="ARBA" id="ARBA00004651"/>
    </source>
</evidence>
<dbReference type="InterPro" id="IPR001932">
    <property type="entry name" value="PPM-type_phosphatase-like_dom"/>
</dbReference>
<dbReference type="GO" id="GO:0000155">
    <property type="term" value="F:phosphorelay sensor kinase activity"/>
    <property type="evidence" value="ECO:0007669"/>
    <property type="project" value="InterPro"/>
</dbReference>
<comment type="caution">
    <text evidence="9">The sequence shown here is derived from an EMBL/GenBank/DDBJ whole genome shotgun (WGS) entry which is preliminary data.</text>
</comment>
<dbReference type="SUPFAM" id="SSF81606">
    <property type="entry name" value="PP2C-like"/>
    <property type="match status" value="1"/>
</dbReference>
<evidence type="ECO:0000313" key="9">
    <source>
        <dbReference type="EMBL" id="EFL51887.1"/>
    </source>
</evidence>
<evidence type="ECO:0000259" key="8">
    <source>
        <dbReference type="PROSITE" id="PS51746"/>
    </source>
</evidence>
<dbReference type="GO" id="GO:0071555">
    <property type="term" value="P:cell wall organization"/>
    <property type="evidence" value="ECO:0007669"/>
    <property type="project" value="InterPro"/>
</dbReference>
<evidence type="ECO:0000313" key="10">
    <source>
        <dbReference type="Proteomes" id="UP000006250"/>
    </source>
</evidence>
<dbReference type="Proteomes" id="UP000006250">
    <property type="component" value="Unassembled WGS sequence"/>
</dbReference>
<dbReference type="PANTHER" id="PTHR43156">
    <property type="entry name" value="STAGE II SPORULATION PROTEIN E-RELATED"/>
    <property type="match status" value="1"/>
</dbReference>
<accession>E1JUX3</accession>
<keyword evidence="4" id="KW-0378">Hydrolase</keyword>
<feature type="domain" description="PPM-type phosphatase" evidence="8">
    <location>
        <begin position="233"/>
        <end position="451"/>
    </location>
</feature>
<dbReference type="Gene3D" id="1.10.1760.20">
    <property type="match status" value="1"/>
</dbReference>
<evidence type="ECO:0000256" key="4">
    <source>
        <dbReference type="ARBA" id="ARBA00022801"/>
    </source>
</evidence>
<dbReference type="SMART" id="SM00331">
    <property type="entry name" value="PP2C_SIG"/>
    <property type="match status" value="1"/>
</dbReference>
<comment type="subcellular location">
    <subcellularLocation>
        <location evidence="1">Cell membrane</location>
        <topology evidence="1">Multi-pass membrane protein</topology>
    </subcellularLocation>
</comment>
<keyword evidence="3 7" id="KW-0812">Transmembrane</keyword>
<evidence type="ECO:0000256" key="6">
    <source>
        <dbReference type="ARBA" id="ARBA00023136"/>
    </source>
</evidence>
<sequence>MESDVTILISLLQSVSVIMVLAYVLTRTRLFAAVLDGRPKWRDLLMVIVVFGLFSIYGTLSGIPLLGSVINIRDLGPALAGLLAGPLAGLGAGIIGGAHRFTLGGPTCYGCTLSTVVAGFVGGLVHLRLHGKLPTTGQAVVLALAIEGFHMLAGLVLGQPYDTAMIVVRAATIPMLVSNAAGMAVFVYIVRNELEARDTRRIKEAIEGELRVARDIQMGIVPRIFPAFPERPELELFAVLDSAKEVGGDFYDYYALDENHIFLVIGDVSGKGVPASLVMAVTMTLFKAYARPERDPAEVAAKVNDKLAAGNDSGLFVTAFCAVLDVRTGEVRYANAGHNPPLVLRDRGLADRVGFLPRGGGLVLGAMPGYRYRTGALSLDPGDSLVLYTDGVTEAMDVSDALFGEERLLRACRFERHRGPKYVVEALLAALRAFVGTAPQSDDITVLTVRYMGAPKPHVTLDVDGGSGI</sequence>
<keyword evidence="10" id="KW-1185">Reference proteome</keyword>
<dbReference type="RefSeq" id="WP_005992460.1">
    <property type="nucleotide sequence ID" value="NZ_AECZ01000007.1"/>
</dbReference>
<feature type="transmembrane region" description="Helical" evidence="7">
    <location>
        <begin position="170"/>
        <end position="190"/>
    </location>
</feature>
<feature type="transmembrane region" description="Helical" evidence="7">
    <location>
        <begin position="45"/>
        <end position="66"/>
    </location>
</feature>
<keyword evidence="6 7" id="KW-0472">Membrane</keyword>
<dbReference type="EMBL" id="AECZ01000007">
    <property type="protein sequence ID" value="EFL51887.1"/>
    <property type="molecule type" value="Genomic_DNA"/>
</dbReference>
<dbReference type="InterPro" id="IPR011620">
    <property type="entry name" value="Sig_transdc_His_kinase_LytS_TM"/>
</dbReference>
<dbReference type="Pfam" id="PF07228">
    <property type="entry name" value="SpoIIE"/>
    <property type="match status" value="1"/>
</dbReference>
<dbReference type="PANTHER" id="PTHR43156:SF2">
    <property type="entry name" value="STAGE II SPORULATION PROTEIN E"/>
    <property type="match status" value="1"/>
</dbReference>
<proteinExistence type="predicted"/>
<feature type="transmembrane region" description="Helical" evidence="7">
    <location>
        <begin position="139"/>
        <end position="158"/>
    </location>
</feature>
<dbReference type="eggNOG" id="COG3275">
    <property type="taxonomic scope" value="Bacteria"/>
</dbReference>
<dbReference type="InterPro" id="IPR052016">
    <property type="entry name" value="Bact_Sigma-Reg"/>
</dbReference>
<evidence type="ECO:0000256" key="7">
    <source>
        <dbReference type="SAM" id="Phobius"/>
    </source>
</evidence>
<dbReference type="AlphaFoldDB" id="E1JUX3"/>
<dbReference type="Gene3D" id="3.60.40.10">
    <property type="entry name" value="PPM-type phosphatase domain"/>
    <property type="match status" value="1"/>
</dbReference>
<gene>
    <name evidence="9" type="ORF">DesfrDRAFT_1422</name>
</gene>
<dbReference type="PROSITE" id="PS51746">
    <property type="entry name" value="PPM_2"/>
    <property type="match status" value="1"/>
</dbReference>
<feature type="transmembrane region" description="Helical" evidence="7">
    <location>
        <begin position="108"/>
        <end position="127"/>
    </location>
</feature>
<keyword evidence="5 7" id="KW-1133">Transmembrane helix</keyword>
<evidence type="ECO:0000256" key="5">
    <source>
        <dbReference type="ARBA" id="ARBA00022989"/>
    </source>
</evidence>
<evidence type="ECO:0000256" key="2">
    <source>
        <dbReference type="ARBA" id="ARBA00022475"/>
    </source>
</evidence>
<feature type="transmembrane region" description="Helical" evidence="7">
    <location>
        <begin position="78"/>
        <end position="96"/>
    </location>
</feature>
<dbReference type="InterPro" id="IPR036457">
    <property type="entry name" value="PPM-type-like_dom_sf"/>
</dbReference>
<protein>
    <submittedName>
        <fullName evidence="9">Protein serine/threonine phosphatase</fullName>
    </submittedName>
</protein>
<dbReference type="GO" id="GO:0005886">
    <property type="term" value="C:plasma membrane"/>
    <property type="evidence" value="ECO:0007669"/>
    <property type="project" value="UniProtKB-SubCell"/>
</dbReference>
<dbReference type="Pfam" id="PF07694">
    <property type="entry name" value="5TM-5TMR_LYT"/>
    <property type="match status" value="1"/>
</dbReference>
<keyword evidence="2" id="KW-1003">Cell membrane</keyword>
<dbReference type="OrthoDB" id="9802500at2"/>
<feature type="transmembrane region" description="Helical" evidence="7">
    <location>
        <begin position="6"/>
        <end position="25"/>
    </location>
</feature>
<dbReference type="GO" id="GO:0016791">
    <property type="term" value="F:phosphatase activity"/>
    <property type="evidence" value="ECO:0007669"/>
    <property type="project" value="TreeGrafter"/>
</dbReference>
<organism evidence="9 10">
    <name type="scientific">Solidesulfovibrio fructosivorans JJ]</name>
    <dbReference type="NCBI Taxonomy" id="596151"/>
    <lineage>
        <taxon>Bacteria</taxon>
        <taxon>Pseudomonadati</taxon>
        <taxon>Thermodesulfobacteriota</taxon>
        <taxon>Desulfovibrionia</taxon>
        <taxon>Desulfovibrionales</taxon>
        <taxon>Desulfovibrionaceae</taxon>
        <taxon>Solidesulfovibrio</taxon>
    </lineage>
</organism>
<dbReference type="eggNOG" id="COG2208">
    <property type="taxonomic scope" value="Bacteria"/>
</dbReference>
<name>E1JUX3_SOLFR</name>